<feature type="domain" description="GGDEF" evidence="1">
    <location>
        <begin position="1"/>
        <end position="43"/>
    </location>
</feature>
<dbReference type="PROSITE" id="PS50887">
    <property type="entry name" value="GGDEF"/>
    <property type="match status" value="1"/>
</dbReference>
<gene>
    <name evidence="2" type="ORF">SDC9_209265</name>
</gene>
<name>A0A645JDX6_9ZZZZ</name>
<evidence type="ECO:0000313" key="2">
    <source>
        <dbReference type="EMBL" id="MPN61527.1"/>
    </source>
</evidence>
<evidence type="ECO:0000259" key="1">
    <source>
        <dbReference type="PROSITE" id="PS50887"/>
    </source>
</evidence>
<dbReference type="AlphaFoldDB" id="A0A645JDX6"/>
<dbReference type="EMBL" id="VSSQ01138247">
    <property type="protein sequence ID" value="MPN61527.1"/>
    <property type="molecule type" value="Genomic_DNA"/>
</dbReference>
<reference evidence="2" key="1">
    <citation type="submission" date="2019-08" db="EMBL/GenBank/DDBJ databases">
        <authorList>
            <person name="Kucharzyk K."/>
            <person name="Murdoch R.W."/>
            <person name="Higgins S."/>
            <person name="Loffler F."/>
        </authorList>
    </citation>
    <scope>NUCLEOTIDE SEQUENCE</scope>
</reference>
<sequence length="43" mass="4779">MTVSIGVSSYPEDTLDADKLVEYSDIALYNAKREGRNNVSTKK</sequence>
<dbReference type="InterPro" id="IPR000160">
    <property type="entry name" value="GGDEF_dom"/>
</dbReference>
<dbReference type="InterPro" id="IPR029787">
    <property type="entry name" value="Nucleotide_cyclase"/>
</dbReference>
<organism evidence="2">
    <name type="scientific">bioreactor metagenome</name>
    <dbReference type="NCBI Taxonomy" id="1076179"/>
    <lineage>
        <taxon>unclassified sequences</taxon>
        <taxon>metagenomes</taxon>
        <taxon>ecological metagenomes</taxon>
    </lineage>
</organism>
<dbReference type="Pfam" id="PF00990">
    <property type="entry name" value="GGDEF"/>
    <property type="match status" value="1"/>
</dbReference>
<comment type="caution">
    <text evidence="2">The sequence shown here is derived from an EMBL/GenBank/DDBJ whole genome shotgun (WGS) entry which is preliminary data.</text>
</comment>
<dbReference type="InterPro" id="IPR043128">
    <property type="entry name" value="Rev_trsase/Diguanyl_cyclase"/>
</dbReference>
<accession>A0A645JDX6</accession>
<dbReference type="SUPFAM" id="SSF55073">
    <property type="entry name" value="Nucleotide cyclase"/>
    <property type="match status" value="1"/>
</dbReference>
<protein>
    <recommendedName>
        <fullName evidence="1">GGDEF domain-containing protein</fullName>
    </recommendedName>
</protein>
<proteinExistence type="predicted"/>
<dbReference type="Gene3D" id="3.30.70.270">
    <property type="match status" value="1"/>
</dbReference>